<organism evidence="3 4">
    <name type="scientific">Penaeus vannamei</name>
    <name type="common">Whiteleg shrimp</name>
    <name type="synonym">Litopenaeus vannamei</name>
    <dbReference type="NCBI Taxonomy" id="6689"/>
    <lineage>
        <taxon>Eukaryota</taxon>
        <taxon>Metazoa</taxon>
        <taxon>Ecdysozoa</taxon>
        <taxon>Arthropoda</taxon>
        <taxon>Crustacea</taxon>
        <taxon>Multicrustacea</taxon>
        <taxon>Malacostraca</taxon>
        <taxon>Eumalacostraca</taxon>
        <taxon>Eucarida</taxon>
        <taxon>Decapoda</taxon>
        <taxon>Dendrobranchiata</taxon>
        <taxon>Penaeoidea</taxon>
        <taxon>Penaeidae</taxon>
        <taxon>Penaeus</taxon>
    </lineage>
</organism>
<keyword evidence="2" id="KW-0812">Transmembrane</keyword>
<accession>A0A3R7NZ36</accession>
<dbReference type="AlphaFoldDB" id="A0A3R7NZ36"/>
<feature type="transmembrane region" description="Helical" evidence="2">
    <location>
        <begin position="471"/>
        <end position="492"/>
    </location>
</feature>
<feature type="transmembrane region" description="Helical" evidence="2">
    <location>
        <begin position="401"/>
        <end position="428"/>
    </location>
</feature>
<reference evidence="3 4" key="1">
    <citation type="submission" date="2018-04" db="EMBL/GenBank/DDBJ databases">
        <authorList>
            <person name="Zhang X."/>
            <person name="Yuan J."/>
            <person name="Li F."/>
            <person name="Xiang J."/>
        </authorList>
    </citation>
    <scope>NUCLEOTIDE SEQUENCE [LARGE SCALE GENOMIC DNA]</scope>
    <source>
        <tissue evidence="3">Muscle</tissue>
    </source>
</reference>
<comment type="caution">
    <text evidence="3">The sequence shown here is derived from an EMBL/GenBank/DDBJ whole genome shotgun (WGS) entry which is preliminary data.</text>
</comment>
<feature type="transmembrane region" description="Helical" evidence="2">
    <location>
        <begin position="440"/>
        <end position="465"/>
    </location>
</feature>
<feature type="compositionally biased region" description="Low complexity" evidence="1">
    <location>
        <begin position="156"/>
        <end position="170"/>
    </location>
</feature>
<evidence type="ECO:0000313" key="3">
    <source>
        <dbReference type="EMBL" id="ROT70857.1"/>
    </source>
</evidence>
<evidence type="ECO:0000256" key="2">
    <source>
        <dbReference type="SAM" id="Phobius"/>
    </source>
</evidence>
<keyword evidence="4" id="KW-1185">Reference proteome</keyword>
<feature type="transmembrane region" description="Helical" evidence="2">
    <location>
        <begin position="276"/>
        <end position="295"/>
    </location>
</feature>
<gene>
    <name evidence="3" type="ORF">C7M84_010844</name>
</gene>
<proteinExistence type="predicted"/>
<dbReference type="Proteomes" id="UP000283509">
    <property type="component" value="Unassembled WGS sequence"/>
</dbReference>
<reference evidence="3 4" key="2">
    <citation type="submission" date="2019-01" db="EMBL/GenBank/DDBJ databases">
        <title>The decoding of complex shrimp genome reveals the adaptation for benthos swimmer, frequently molting mechanism and breeding impact on genome.</title>
        <authorList>
            <person name="Sun Y."/>
            <person name="Gao Y."/>
            <person name="Yu Y."/>
        </authorList>
    </citation>
    <scope>NUCLEOTIDE SEQUENCE [LARGE SCALE GENOMIC DNA]</scope>
    <source>
        <tissue evidence="3">Muscle</tissue>
    </source>
</reference>
<evidence type="ECO:0000313" key="4">
    <source>
        <dbReference type="Proteomes" id="UP000283509"/>
    </source>
</evidence>
<protein>
    <submittedName>
        <fullName evidence="3">Uncharacterized protein</fullName>
    </submittedName>
</protein>
<feature type="compositionally biased region" description="Pro residues" evidence="1">
    <location>
        <begin position="129"/>
        <end position="155"/>
    </location>
</feature>
<evidence type="ECO:0000256" key="1">
    <source>
        <dbReference type="SAM" id="MobiDB-lite"/>
    </source>
</evidence>
<keyword evidence="2" id="KW-0472">Membrane</keyword>
<dbReference type="EMBL" id="QCYY01002378">
    <property type="protein sequence ID" value="ROT70857.1"/>
    <property type="molecule type" value="Genomic_DNA"/>
</dbReference>
<feature type="region of interest" description="Disordered" evidence="1">
    <location>
        <begin position="129"/>
        <end position="170"/>
    </location>
</feature>
<name>A0A3R7NZ36_PENVA</name>
<feature type="transmembrane region" description="Helical" evidence="2">
    <location>
        <begin position="328"/>
        <end position="350"/>
    </location>
</feature>
<sequence length="533" mass="58861">MHRSLSLRPALLTPCNSPPPYSRRPRPVCASPLIPALRETHYPPPSPPLTPSPFVNLILHAGSTSSSTSFKCPLSVDPHSSPIPSFLPLHPLSTPYFPSLTPPIPQCPIHSTSTLLSLSVPSTSIFTPPIPQFPPPLRFPTPPPLSTRLPHPPPLSTTTSPPSESPLLPDSLPSPPPLWPPFCNSHFARREDLALAGYPVHHFLFPSVIDRYVGSLETSKSPQTWTRSILPEHKLRRILVAFASWATGEEKRLGGPNILHSDISSLLLGVRYSHSLSIFLFNLFLFLCSFCLLSFPPQFVFYSLSLSSLLLLLPLSFNFPLSPFLSFYFFLLVFCLYLLFPLSSTLTFPYSSPSTISLLPLLFLSPPHLPPLNTSSLPSLSISFRTFSPSFLQLFPSVSSLHIPLLLSFNPLNFFYASTPSFLFLFFLPSSSPFTPLSSLLPLLLLLRSSLLSLTPLLLSLPFFLRSFPSLPFLPLLLSLPTFLPSLPPLLVLPPSSLHSLPPLLLLLPFSLPSLLSFYPFHLPSLLSFNPSI</sequence>
<keyword evidence="2" id="KW-1133">Transmembrane helix</keyword>
<feature type="transmembrane region" description="Helical" evidence="2">
    <location>
        <begin position="504"/>
        <end position="522"/>
    </location>
</feature>